<dbReference type="SMART" id="SM00382">
    <property type="entry name" value="AAA"/>
    <property type="match status" value="1"/>
</dbReference>
<evidence type="ECO:0000256" key="1">
    <source>
        <dbReference type="ARBA" id="ARBA00005417"/>
    </source>
</evidence>
<accession>A0A382CB87</accession>
<feature type="domain" description="ABC transporter" evidence="6">
    <location>
        <begin position="2"/>
        <end position="234"/>
    </location>
</feature>
<dbReference type="PANTHER" id="PTHR43820">
    <property type="entry name" value="HIGH-AFFINITY BRANCHED-CHAIN AMINO ACID TRANSPORT ATP-BINDING PROTEIN LIVF"/>
    <property type="match status" value="1"/>
</dbReference>
<dbReference type="CDD" id="cd03224">
    <property type="entry name" value="ABC_TM1139_LivF_branched"/>
    <property type="match status" value="1"/>
</dbReference>
<dbReference type="PANTHER" id="PTHR43820:SF4">
    <property type="entry name" value="HIGH-AFFINITY BRANCHED-CHAIN AMINO ACID TRANSPORT ATP-BINDING PROTEIN LIVF"/>
    <property type="match status" value="1"/>
</dbReference>
<dbReference type="Gene3D" id="3.40.50.300">
    <property type="entry name" value="P-loop containing nucleotide triphosphate hydrolases"/>
    <property type="match status" value="1"/>
</dbReference>
<dbReference type="InterPro" id="IPR003593">
    <property type="entry name" value="AAA+_ATPase"/>
</dbReference>
<sequence>MLEVSQLNVQYGEVRVLENLNLTVDKGNIVAITGTNGSGKTSVLNAIAGIHPPSSGSIIFSNEKIHGLPTHQIVRKGLVLVPEGRQLFPTLTVQENLMAGLHSRGGLLLKNKLPQDLLKRFPIIKNRLNTSGASLSGGQAQLIALARGLISKPKLLLLDEPTLGLAPIAVKEFFDLILKLREEGQTILMVEQNLKQTLEIADYGYVLESGKLVMQGSGNALLKNSGLVENYLGFTNT</sequence>
<evidence type="ECO:0000259" key="6">
    <source>
        <dbReference type="PROSITE" id="PS50893"/>
    </source>
</evidence>
<name>A0A382CB87_9ZZZZ</name>
<dbReference type="InterPro" id="IPR052156">
    <property type="entry name" value="BCAA_Transport_ATP-bd_LivF"/>
</dbReference>
<dbReference type="GO" id="GO:0015807">
    <property type="term" value="P:L-amino acid transport"/>
    <property type="evidence" value="ECO:0007669"/>
    <property type="project" value="TreeGrafter"/>
</dbReference>
<dbReference type="GO" id="GO:0015658">
    <property type="term" value="F:branched-chain amino acid transmembrane transporter activity"/>
    <property type="evidence" value="ECO:0007669"/>
    <property type="project" value="TreeGrafter"/>
</dbReference>
<dbReference type="AlphaFoldDB" id="A0A382CB87"/>
<dbReference type="PROSITE" id="PS50893">
    <property type="entry name" value="ABC_TRANSPORTER_2"/>
    <property type="match status" value="1"/>
</dbReference>
<keyword evidence="3" id="KW-0547">Nucleotide-binding</keyword>
<gene>
    <name evidence="7" type="ORF">METZ01_LOCUS175471</name>
</gene>
<evidence type="ECO:0000256" key="4">
    <source>
        <dbReference type="ARBA" id="ARBA00022840"/>
    </source>
</evidence>
<keyword evidence="4" id="KW-0067">ATP-binding</keyword>
<dbReference type="InterPro" id="IPR003439">
    <property type="entry name" value="ABC_transporter-like_ATP-bd"/>
</dbReference>
<dbReference type="EMBL" id="UINC01033396">
    <property type="protein sequence ID" value="SVB22617.1"/>
    <property type="molecule type" value="Genomic_DNA"/>
</dbReference>
<keyword evidence="2" id="KW-0813">Transport</keyword>
<dbReference type="InterPro" id="IPR017871">
    <property type="entry name" value="ABC_transporter-like_CS"/>
</dbReference>
<protein>
    <recommendedName>
        <fullName evidence="6">ABC transporter domain-containing protein</fullName>
    </recommendedName>
</protein>
<comment type="similarity">
    <text evidence="1">Belongs to the ABC transporter superfamily.</text>
</comment>
<dbReference type="PROSITE" id="PS00211">
    <property type="entry name" value="ABC_TRANSPORTER_1"/>
    <property type="match status" value="1"/>
</dbReference>
<reference evidence="7" key="1">
    <citation type="submission" date="2018-05" db="EMBL/GenBank/DDBJ databases">
        <authorList>
            <person name="Lanie J.A."/>
            <person name="Ng W.-L."/>
            <person name="Kazmierczak K.M."/>
            <person name="Andrzejewski T.M."/>
            <person name="Davidsen T.M."/>
            <person name="Wayne K.J."/>
            <person name="Tettelin H."/>
            <person name="Glass J.I."/>
            <person name="Rusch D."/>
            <person name="Podicherti R."/>
            <person name="Tsui H.-C.T."/>
            <person name="Winkler M.E."/>
        </authorList>
    </citation>
    <scope>NUCLEOTIDE SEQUENCE</scope>
</reference>
<dbReference type="SUPFAM" id="SSF52540">
    <property type="entry name" value="P-loop containing nucleoside triphosphate hydrolases"/>
    <property type="match status" value="1"/>
</dbReference>
<evidence type="ECO:0000256" key="5">
    <source>
        <dbReference type="ARBA" id="ARBA00022970"/>
    </source>
</evidence>
<dbReference type="InterPro" id="IPR027417">
    <property type="entry name" value="P-loop_NTPase"/>
</dbReference>
<evidence type="ECO:0000256" key="3">
    <source>
        <dbReference type="ARBA" id="ARBA00022741"/>
    </source>
</evidence>
<dbReference type="Pfam" id="PF00005">
    <property type="entry name" value="ABC_tran"/>
    <property type="match status" value="1"/>
</dbReference>
<dbReference type="GO" id="GO:0016887">
    <property type="term" value="F:ATP hydrolysis activity"/>
    <property type="evidence" value="ECO:0007669"/>
    <property type="project" value="InterPro"/>
</dbReference>
<dbReference type="GO" id="GO:0005524">
    <property type="term" value="F:ATP binding"/>
    <property type="evidence" value="ECO:0007669"/>
    <property type="project" value="UniProtKB-KW"/>
</dbReference>
<organism evidence="7">
    <name type="scientific">marine metagenome</name>
    <dbReference type="NCBI Taxonomy" id="408172"/>
    <lineage>
        <taxon>unclassified sequences</taxon>
        <taxon>metagenomes</taxon>
        <taxon>ecological metagenomes</taxon>
    </lineage>
</organism>
<evidence type="ECO:0000313" key="7">
    <source>
        <dbReference type="EMBL" id="SVB22617.1"/>
    </source>
</evidence>
<proteinExistence type="inferred from homology"/>
<evidence type="ECO:0000256" key="2">
    <source>
        <dbReference type="ARBA" id="ARBA00022448"/>
    </source>
</evidence>
<keyword evidence="5" id="KW-0029">Amino-acid transport</keyword>